<dbReference type="Gramene" id="Mp7g02620.1">
    <property type="protein sequence ID" value="Mp7g02620.1.cds"/>
    <property type="gene ID" value="Mp7g02620"/>
</dbReference>
<dbReference type="AlphaFoldDB" id="A0A2R6WHY7"/>
<dbReference type="Proteomes" id="UP000244005">
    <property type="component" value="Unassembled WGS sequence"/>
</dbReference>
<protein>
    <submittedName>
        <fullName evidence="2">Uncharacterized protein</fullName>
    </submittedName>
</protein>
<dbReference type="OrthoDB" id="10585742at2759"/>
<name>A0A2R6WHY7_MARPO</name>
<keyword evidence="1" id="KW-0472">Membrane</keyword>
<sequence length="133" mass="14767">MTGKSWPNKHVIHEAKSEKKCRLSSKDVSPPTIRLYQAVRSRLNCKRTSSGLELYVCDGYDLLCHTLLMAMDSARMSITTSLLLLATAWMIAGAAAVKDYTVSCTISSDSSPTWKHAHKAVNIIRKEPLSSQR</sequence>
<keyword evidence="1" id="KW-0812">Transmembrane</keyword>
<reference evidence="3" key="1">
    <citation type="journal article" date="2017" name="Cell">
        <title>Insights into land plant evolution garnered from the Marchantia polymorpha genome.</title>
        <authorList>
            <person name="Bowman J.L."/>
            <person name="Kohchi T."/>
            <person name="Yamato K.T."/>
            <person name="Jenkins J."/>
            <person name="Shu S."/>
            <person name="Ishizaki K."/>
            <person name="Yamaoka S."/>
            <person name="Nishihama R."/>
            <person name="Nakamura Y."/>
            <person name="Berger F."/>
            <person name="Adam C."/>
            <person name="Aki S.S."/>
            <person name="Althoff F."/>
            <person name="Araki T."/>
            <person name="Arteaga-Vazquez M.A."/>
            <person name="Balasubrmanian S."/>
            <person name="Barry K."/>
            <person name="Bauer D."/>
            <person name="Boehm C.R."/>
            <person name="Briginshaw L."/>
            <person name="Caballero-Perez J."/>
            <person name="Catarino B."/>
            <person name="Chen F."/>
            <person name="Chiyoda S."/>
            <person name="Chovatia M."/>
            <person name="Davies K.M."/>
            <person name="Delmans M."/>
            <person name="Demura T."/>
            <person name="Dierschke T."/>
            <person name="Dolan L."/>
            <person name="Dorantes-Acosta A.E."/>
            <person name="Eklund D.M."/>
            <person name="Florent S.N."/>
            <person name="Flores-Sandoval E."/>
            <person name="Fujiyama A."/>
            <person name="Fukuzawa H."/>
            <person name="Galik B."/>
            <person name="Grimanelli D."/>
            <person name="Grimwood J."/>
            <person name="Grossniklaus U."/>
            <person name="Hamada T."/>
            <person name="Haseloff J."/>
            <person name="Hetherington A.J."/>
            <person name="Higo A."/>
            <person name="Hirakawa Y."/>
            <person name="Hundley H.N."/>
            <person name="Ikeda Y."/>
            <person name="Inoue K."/>
            <person name="Inoue S.I."/>
            <person name="Ishida S."/>
            <person name="Jia Q."/>
            <person name="Kakita M."/>
            <person name="Kanazawa T."/>
            <person name="Kawai Y."/>
            <person name="Kawashima T."/>
            <person name="Kennedy M."/>
            <person name="Kinose K."/>
            <person name="Kinoshita T."/>
            <person name="Kohara Y."/>
            <person name="Koide E."/>
            <person name="Komatsu K."/>
            <person name="Kopischke S."/>
            <person name="Kubo M."/>
            <person name="Kyozuka J."/>
            <person name="Lagercrantz U."/>
            <person name="Lin S.S."/>
            <person name="Lindquist E."/>
            <person name="Lipzen A.M."/>
            <person name="Lu C.W."/>
            <person name="De Luna E."/>
            <person name="Martienssen R.A."/>
            <person name="Minamino N."/>
            <person name="Mizutani M."/>
            <person name="Mizutani M."/>
            <person name="Mochizuki N."/>
            <person name="Monte I."/>
            <person name="Mosher R."/>
            <person name="Nagasaki H."/>
            <person name="Nakagami H."/>
            <person name="Naramoto S."/>
            <person name="Nishitani K."/>
            <person name="Ohtani M."/>
            <person name="Okamoto T."/>
            <person name="Okumura M."/>
            <person name="Phillips J."/>
            <person name="Pollak B."/>
            <person name="Reinders A."/>
            <person name="Rovekamp M."/>
            <person name="Sano R."/>
            <person name="Sawa S."/>
            <person name="Schmid M.W."/>
            <person name="Shirakawa M."/>
            <person name="Solano R."/>
            <person name="Spunde A."/>
            <person name="Suetsugu N."/>
            <person name="Sugano S."/>
            <person name="Sugiyama A."/>
            <person name="Sun R."/>
            <person name="Suzuki Y."/>
            <person name="Takenaka M."/>
            <person name="Takezawa D."/>
            <person name="Tomogane H."/>
            <person name="Tsuzuki M."/>
            <person name="Ueda T."/>
            <person name="Umeda M."/>
            <person name="Ward J.M."/>
            <person name="Watanabe Y."/>
            <person name="Yazaki K."/>
            <person name="Yokoyama R."/>
            <person name="Yoshitake Y."/>
            <person name="Yotsui I."/>
            <person name="Zachgo S."/>
            <person name="Schmutz J."/>
        </authorList>
    </citation>
    <scope>NUCLEOTIDE SEQUENCE [LARGE SCALE GENOMIC DNA]</scope>
    <source>
        <strain evidence="3">Tak-1</strain>
    </source>
</reference>
<evidence type="ECO:0000256" key="1">
    <source>
        <dbReference type="SAM" id="Phobius"/>
    </source>
</evidence>
<gene>
    <name evidence="2" type="ORF">MARPO_0088s0026</name>
</gene>
<feature type="transmembrane region" description="Helical" evidence="1">
    <location>
        <begin position="78"/>
        <end position="97"/>
    </location>
</feature>
<proteinExistence type="predicted"/>
<evidence type="ECO:0000313" key="3">
    <source>
        <dbReference type="Proteomes" id="UP000244005"/>
    </source>
</evidence>
<accession>A0A2R6WHY7</accession>
<keyword evidence="1" id="KW-1133">Transmembrane helix</keyword>
<evidence type="ECO:0000313" key="2">
    <source>
        <dbReference type="EMBL" id="PTQ33477.1"/>
    </source>
</evidence>
<dbReference type="EMBL" id="KZ772760">
    <property type="protein sequence ID" value="PTQ33477.1"/>
    <property type="molecule type" value="Genomic_DNA"/>
</dbReference>
<organism evidence="2 3">
    <name type="scientific">Marchantia polymorpha</name>
    <name type="common">Common liverwort</name>
    <name type="synonym">Marchantia aquatica</name>
    <dbReference type="NCBI Taxonomy" id="3197"/>
    <lineage>
        <taxon>Eukaryota</taxon>
        <taxon>Viridiplantae</taxon>
        <taxon>Streptophyta</taxon>
        <taxon>Embryophyta</taxon>
        <taxon>Marchantiophyta</taxon>
        <taxon>Marchantiopsida</taxon>
        <taxon>Marchantiidae</taxon>
        <taxon>Marchantiales</taxon>
        <taxon>Marchantiaceae</taxon>
        <taxon>Marchantia</taxon>
    </lineage>
</organism>
<keyword evidence="3" id="KW-1185">Reference proteome</keyword>